<protein>
    <submittedName>
        <fullName evidence="2">Uncharacterized protein</fullName>
    </submittedName>
</protein>
<reference evidence="2" key="2">
    <citation type="journal article" date="2015" name="Data Brief">
        <title>Shoot transcriptome of the giant reed, Arundo donax.</title>
        <authorList>
            <person name="Barrero R.A."/>
            <person name="Guerrero F.D."/>
            <person name="Moolhuijzen P."/>
            <person name="Goolsby J.A."/>
            <person name="Tidwell J."/>
            <person name="Bellgard S.E."/>
            <person name="Bellgard M.I."/>
        </authorList>
    </citation>
    <scope>NUCLEOTIDE SEQUENCE</scope>
    <source>
        <tissue evidence="2">Shoot tissue taken approximately 20 cm above the soil surface</tissue>
    </source>
</reference>
<feature type="compositionally biased region" description="Low complexity" evidence="1">
    <location>
        <begin position="29"/>
        <end position="113"/>
    </location>
</feature>
<sequence>MAGRGSGWSGGCRWGATRRRGRGPSTWWPRRAPGSAAAARSCGAPTCPSWRSGASSHRAATAASTPAGTPAARWLSRWSASLRRTPRSPRSSSASSPPRSRSCSASTTPTSSRLLQHVRNHQCSVSSPSSWQGVPLGNIYIGKSLIRFPSK</sequence>
<feature type="region of interest" description="Disordered" evidence="1">
    <location>
        <begin position="1"/>
        <end position="114"/>
    </location>
</feature>
<dbReference type="EMBL" id="GBRH01203024">
    <property type="protein sequence ID" value="JAD94871.1"/>
    <property type="molecule type" value="Transcribed_RNA"/>
</dbReference>
<proteinExistence type="predicted"/>
<evidence type="ECO:0000313" key="2">
    <source>
        <dbReference type="EMBL" id="JAD94871.1"/>
    </source>
</evidence>
<accession>A0A0A9E467</accession>
<name>A0A0A9E467_ARUDO</name>
<feature type="compositionally biased region" description="Gly residues" evidence="1">
    <location>
        <begin position="1"/>
        <end position="13"/>
    </location>
</feature>
<organism evidence="2">
    <name type="scientific">Arundo donax</name>
    <name type="common">Giant reed</name>
    <name type="synonym">Donax arundinaceus</name>
    <dbReference type="NCBI Taxonomy" id="35708"/>
    <lineage>
        <taxon>Eukaryota</taxon>
        <taxon>Viridiplantae</taxon>
        <taxon>Streptophyta</taxon>
        <taxon>Embryophyta</taxon>
        <taxon>Tracheophyta</taxon>
        <taxon>Spermatophyta</taxon>
        <taxon>Magnoliopsida</taxon>
        <taxon>Liliopsida</taxon>
        <taxon>Poales</taxon>
        <taxon>Poaceae</taxon>
        <taxon>PACMAD clade</taxon>
        <taxon>Arundinoideae</taxon>
        <taxon>Arundineae</taxon>
        <taxon>Arundo</taxon>
    </lineage>
</organism>
<evidence type="ECO:0000256" key="1">
    <source>
        <dbReference type="SAM" id="MobiDB-lite"/>
    </source>
</evidence>
<reference evidence="2" key="1">
    <citation type="submission" date="2014-09" db="EMBL/GenBank/DDBJ databases">
        <authorList>
            <person name="Magalhaes I.L.F."/>
            <person name="Oliveira U."/>
            <person name="Santos F.R."/>
            <person name="Vidigal T.H.D.A."/>
            <person name="Brescovit A.D."/>
            <person name="Santos A.J."/>
        </authorList>
    </citation>
    <scope>NUCLEOTIDE SEQUENCE</scope>
    <source>
        <tissue evidence="2">Shoot tissue taken approximately 20 cm above the soil surface</tissue>
    </source>
</reference>
<dbReference type="AlphaFoldDB" id="A0A0A9E467"/>